<proteinExistence type="predicted"/>
<dbReference type="InterPro" id="IPR007539">
    <property type="entry name" value="DUF551"/>
</dbReference>
<dbReference type="EMBL" id="LR797300">
    <property type="protein sequence ID" value="CAB4199921.1"/>
    <property type="molecule type" value="Genomic_DNA"/>
</dbReference>
<protein>
    <recommendedName>
        <fullName evidence="1">DUF551 domain-containing protein</fullName>
    </recommendedName>
</protein>
<reference evidence="2" key="1">
    <citation type="submission" date="2020-05" db="EMBL/GenBank/DDBJ databases">
        <authorList>
            <person name="Chiriac C."/>
            <person name="Salcher M."/>
            <person name="Ghai R."/>
            <person name="Kavagutti S V."/>
        </authorList>
    </citation>
    <scope>NUCLEOTIDE SEQUENCE</scope>
</reference>
<name>A0A6J5S0S6_9CAUD</name>
<dbReference type="Pfam" id="PF04448">
    <property type="entry name" value="DUF551"/>
    <property type="match status" value="1"/>
</dbReference>
<gene>
    <name evidence="2" type="ORF">UFOVP1339_17</name>
</gene>
<evidence type="ECO:0000313" key="2">
    <source>
        <dbReference type="EMBL" id="CAB4199921.1"/>
    </source>
</evidence>
<accession>A0A6J5S0S6</accession>
<organism evidence="2">
    <name type="scientific">uncultured Caudovirales phage</name>
    <dbReference type="NCBI Taxonomy" id="2100421"/>
    <lineage>
        <taxon>Viruses</taxon>
        <taxon>Duplodnaviria</taxon>
        <taxon>Heunggongvirae</taxon>
        <taxon>Uroviricota</taxon>
        <taxon>Caudoviricetes</taxon>
        <taxon>Peduoviridae</taxon>
        <taxon>Maltschvirus</taxon>
        <taxon>Maltschvirus maltsch</taxon>
    </lineage>
</organism>
<sequence>MNAHSWVWGDIQLAALTAAAEIERLRALTKWQPIETAPRDGTRVLIGWAGCYPSRNHVRIARFAVPVGYKNRGWTDDDNEGRCITPTHWMPLPKPPQ</sequence>
<evidence type="ECO:0000259" key="1">
    <source>
        <dbReference type="Pfam" id="PF04448"/>
    </source>
</evidence>
<feature type="domain" description="DUF551" evidence="1">
    <location>
        <begin position="38"/>
        <end position="97"/>
    </location>
</feature>